<evidence type="ECO:0000256" key="1">
    <source>
        <dbReference type="SAM" id="MobiDB-lite"/>
    </source>
</evidence>
<feature type="domain" description="Mycothiol-dependent maleylpyruvate isomerase metal-binding" evidence="2">
    <location>
        <begin position="8"/>
        <end position="131"/>
    </location>
</feature>
<proteinExistence type="predicted"/>
<dbReference type="RefSeq" id="WP_136537378.1">
    <property type="nucleotide sequence ID" value="NZ_STGY01000083.1"/>
</dbReference>
<name>A0A4S8PQU0_9ACTN</name>
<dbReference type="NCBIfam" id="TIGR03083">
    <property type="entry name" value="maleylpyruvate isomerase family mycothiol-dependent enzyme"/>
    <property type="match status" value="1"/>
</dbReference>
<evidence type="ECO:0000313" key="4">
    <source>
        <dbReference type="Proteomes" id="UP000308760"/>
    </source>
</evidence>
<feature type="region of interest" description="Disordered" evidence="1">
    <location>
        <begin position="55"/>
        <end position="78"/>
    </location>
</feature>
<protein>
    <submittedName>
        <fullName evidence="3">TIGR03086 family protein</fullName>
    </submittedName>
</protein>
<dbReference type="AlphaFoldDB" id="A0A4S8PQU0"/>
<dbReference type="NCBIfam" id="TIGR03086">
    <property type="entry name" value="TIGR03086 family metal-binding protein"/>
    <property type="match status" value="1"/>
</dbReference>
<dbReference type="Pfam" id="PF11716">
    <property type="entry name" value="MDMPI_N"/>
    <property type="match status" value="1"/>
</dbReference>
<dbReference type="EMBL" id="STGY01000083">
    <property type="protein sequence ID" value="THV33497.1"/>
    <property type="molecule type" value="Genomic_DNA"/>
</dbReference>
<dbReference type="SUPFAM" id="SSF109854">
    <property type="entry name" value="DinB/YfiT-like putative metalloenzymes"/>
    <property type="match status" value="1"/>
</dbReference>
<evidence type="ECO:0000313" key="3">
    <source>
        <dbReference type="EMBL" id="THV33497.1"/>
    </source>
</evidence>
<dbReference type="GO" id="GO:0046872">
    <property type="term" value="F:metal ion binding"/>
    <property type="evidence" value="ECO:0007669"/>
    <property type="project" value="InterPro"/>
</dbReference>
<reference evidence="3 4" key="2">
    <citation type="submission" date="2019-05" db="EMBL/GenBank/DDBJ databases">
        <title>Glycomyces buryatensis sp. nov.</title>
        <authorList>
            <person name="Nikitina E."/>
        </authorList>
    </citation>
    <scope>NUCLEOTIDE SEQUENCE [LARGE SCALE GENOMIC DNA]</scope>
    <source>
        <strain evidence="3 4">18</strain>
    </source>
</reference>
<dbReference type="InterPro" id="IPR017520">
    <property type="entry name" value="CHP03086"/>
</dbReference>
<comment type="caution">
    <text evidence="3">The sequence shown here is derived from an EMBL/GenBank/DDBJ whole genome shotgun (WGS) entry which is preliminary data.</text>
</comment>
<dbReference type="InterPro" id="IPR034660">
    <property type="entry name" value="DinB/YfiT-like"/>
</dbReference>
<dbReference type="InterPro" id="IPR017517">
    <property type="entry name" value="Maleyloyr_isom"/>
</dbReference>
<dbReference type="Proteomes" id="UP000308760">
    <property type="component" value="Unassembled WGS sequence"/>
</dbReference>
<dbReference type="Gene3D" id="1.20.120.450">
    <property type="entry name" value="dinb family like domain"/>
    <property type="match status" value="1"/>
</dbReference>
<evidence type="ECO:0000259" key="2">
    <source>
        <dbReference type="Pfam" id="PF11716"/>
    </source>
</evidence>
<dbReference type="InterPro" id="IPR024344">
    <property type="entry name" value="MDMPI_metal-binding"/>
</dbReference>
<organism evidence="3 4">
    <name type="scientific">Glycomyces buryatensis</name>
    <dbReference type="NCBI Taxonomy" id="2570927"/>
    <lineage>
        <taxon>Bacteria</taxon>
        <taxon>Bacillati</taxon>
        <taxon>Actinomycetota</taxon>
        <taxon>Actinomycetes</taxon>
        <taxon>Glycomycetales</taxon>
        <taxon>Glycomycetaceae</taxon>
        <taxon>Glycomyces</taxon>
    </lineage>
</organism>
<reference evidence="4" key="1">
    <citation type="submission" date="2019-04" db="EMBL/GenBank/DDBJ databases">
        <title>Nocardioides xinjiangensis sp. nov.</title>
        <authorList>
            <person name="Liu S."/>
        </authorList>
    </citation>
    <scope>NUCLEOTIDE SEQUENCE [LARGE SCALE GENOMIC DNA]</scope>
    <source>
        <strain evidence="4">18</strain>
    </source>
</reference>
<sequence length="199" mass="21423">MNETAIEFRPATEQVAALLKGVDDQRLSDPTPCQEFTLGALLNHLLGLTQAFTSAARKERGPHTDTPPGLPTSDLDPQWRTTLSDRLDTLAAAWSDPEAWTGETTAGGVTLPAEIMGLVAYNEVAIHGWDLSRATGQHYALPPEAVELLLEFDGQDADDEAARAGIYGPVFEVDPDAAPLDRLIGITGRNPAWRPDRAA</sequence>
<gene>
    <name evidence="3" type="ORF">FAB82_25505</name>
</gene>
<dbReference type="OrthoDB" id="5185819at2"/>
<keyword evidence="4" id="KW-1185">Reference proteome</keyword>
<accession>A0A4S8PQU0</accession>